<dbReference type="EMBL" id="CP055538">
    <property type="protein sequence ID" value="QLO15078.1"/>
    <property type="molecule type" value="Genomic_DNA"/>
</dbReference>
<organism evidence="4 5">
    <name type="scientific">Citrobacter freundii</name>
    <dbReference type="NCBI Taxonomy" id="546"/>
    <lineage>
        <taxon>Bacteria</taxon>
        <taxon>Pseudomonadati</taxon>
        <taxon>Pseudomonadota</taxon>
        <taxon>Gammaproteobacteria</taxon>
        <taxon>Enterobacterales</taxon>
        <taxon>Enterobacteriaceae</taxon>
        <taxon>Citrobacter</taxon>
        <taxon>Citrobacter freundii complex</taxon>
    </lineage>
</organism>
<accession>A0A7H9FVH9</accession>
<evidence type="ECO:0000313" key="5">
    <source>
        <dbReference type="Proteomes" id="UP000510650"/>
    </source>
</evidence>
<dbReference type="InterPro" id="IPR023614">
    <property type="entry name" value="Porin_dom_sf"/>
</dbReference>
<dbReference type="PANTHER" id="PTHR34596">
    <property type="entry name" value="CHITOPORIN"/>
    <property type="match status" value="1"/>
</dbReference>
<dbReference type="Pfam" id="PF03573">
    <property type="entry name" value="OprD"/>
    <property type="match status" value="1"/>
</dbReference>
<evidence type="ECO:0000256" key="1">
    <source>
        <dbReference type="ARBA" id="ARBA00009075"/>
    </source>
</evidence>
<evidence type="ECO:0000256" key="3">
    <source>
        <dbReference type="ARBA" id="ARBA00022729"/>
    </source>
</evidence>
<protein>
    <submittedName>
        <fullName evidence="4">Outer membrane porin, OprD family</fullName>
    </submittedName>
</protein>
<name>A0A7H9FVH9_CITFR</name>
<sequence>MKKDFLMSKNNNIPLFSLISVVFISPFFIDSVQAAGFWDDSHLTGGIYYSQRYRDKRDMTPGSATYGDYVEDLHHGTFNANLDFISGYAADFIGFDVAGFAAANLATGNGAHPNEISLSSANQRWGEDWSGDKGGFNLYKAAMKLKYDDYWMRSGYIQPSGQTLLAVHWGFVPGAYQGSEVGGSWDFGKYGALSSSYLWSDKYKAPWYTEMYEFRAADNKTKIDYVQSIGMKYDFKNNLLLEASWAQAEGFMDQYMGKVSYSFPVAGNMLRTSYQFYGAKDKVGDGTPGAYGSINDEYSGLAWLQGVTLGYTVDTLDFRLEAQTVKAEGNQGFFLQRITPAYASSNGRLDIWWDAASDFDANGETSAFAAVTYDLKNYDLPGWAIGVGYVYGWNAKPCTSCTINGELADQNQSIDESAWTLNIAHTVQTGRLKGTLFNLHYIDYDNHSSNPNYSNGYNNMFQDEIDIKFNVIAPFTIF</sequence>
<dbReference type="AlphaFoldDB" id="A0A7H9FVH9"/>
<dbReference type="GO" id="GO:0016020">
    <property type="term" value="C:membrane"/>
    <property type="evidence" value="ECO:0007669"/>
    <property type="project" value="InterPro"/>
</dbReference>
<dbReference type="InterPro" id="IPR005318">
    <property type="entry name" value="OM_porin_bac"/>
</dbReference>
<evidence type="ECO:0000313" key="4">
    <source>
        <dbReference type="EMBL" id="QLO15078.1"/>
    </source>
</evidence>
<reference evidence="5" key="1">
    <citation type="submission" date="2020-06" db="EMBL/GenBank/DDBJ databases">
        <title>REHAB project genomes.</title>
        <authorList>
            <person name="Shaw L.P."/>
        </authorList>
    </citation>
    <scope>NUCLEOTIDE SEQUENCE [LARGE SCALE GENOMIC DNA]</scope>
    <source>
        <strain evidence="5">RHBSTW-00398</strain>
    </source>
</reference>
<dbReference type="Proteomes" id="UP000510650">
    <property type="component" value="Chromosome"/>
</dbReference>
<dbReference type="GO" id="GO:0015772">
    <property type="term" value="P:oligosaccharide transport"/>
    <property type="evidence" value="ECO:0007669"/>
    <property type="project" value="TreeGrafter"/>
</dbReference>
<keyword evidence="3" id="KW-0732">Signal</keyword>
<dbReference type="Gene3D" id="2.40.160.10">
    <property type="entry name" value="Porin"/>
    <property type="match status" value="1"/>
</dbReference>
<dbReference type="PANTHER" id="PTHR34596:SF2">
    <property type="entry name" value="CHITOPORIN"/>
    <property type="match status" value="1"/>
</dbReference>
<gene>
    <name evidence="4" type="ORF">HV183_17390</name>
</gene>
<dbReference type="GO" id="GO:0015288">
    <property type="term" value="F:porin activity"/>
    <property type="evidence" value="ECO:0007669"/>
    <property type="project" value="TreeGrafter"/>
</dbReference>
<evidence type="ECO:0000256" key="2">
    <source>
        <dbReference type="ARBA" id="ARBA00022448"/>
    </source>
</evidence>
<proteinExistence type="inferred from homology"/>
<keyword evidence="2" id="KW-0813">Transport</keyword>
<comment type="similarity">
    <text evidence="1">Belongs to the outer membrane porin (Opr) (TC 1.B.25) family.</text>
</comment>